<comment type="caution">
    <text evidence="2">The sequence shown here is derived from an EMBL/GenBank/DDBJ whole genome shotgun (WGS) entry which is preliminary data.</text>
</comment>
<dbReference type="Pfam" id="PF08571">
    <property type="entry name" value="Yos1"/>
    <property type="match status" value="1"/>
</dbReference>
<dbReference type="AlphaFoldDB" id="A0A9Q0BQ91"/>
<feature type="compositionally biased region" description="Basic and acidic residues" evidence="1">
    <location>
        <begin position="1"/>
        <end position="20"/>
    </location>
</feature>
<gene>
    <name evidence="2" type="ORF">M5D96_006555</name>
</gene>
<evidence type="ECO:0000256" key="1">
    <source>
        <dbReference type="SAM" id="MobiDB-lite"/>
    </source>
</evidence>
<feature type="region of interest" description="Disordered" evidence="1">
    <location>
        <begin position="1"/>
        <end position="38"/>
    </location>
</feature>
<sequence>MAVAKKEKQAAKKKSPEKGKPQKAKTAPAIPPATAKQRTVVTPWRDTLEFKETYDWLFGKASTPAKRRQALSKIRIWNLRRGNLCPAAVLATSVLVQAQLEDKQGNSKTQTTYASAFTRFYNFMSSIIQGHNMSSMYETARELGLQSFIVDLRHLCAHGQELPPLEVLRNTSEHCLEWLRTYYWLPHKENMSNLDSGKLQRKDKIKFEKTVSSLLEIYDLTLECHLKGAEKLKAISKLKSSGDFNKIRVYSSSKKAKSSKEILDAVVNDLSALVKKESTSMKALLDIYTSCLLKMEYFLGVGLQIEDDEDALVAATQGLFRLLAVQGYIENLFVALVQLTENKNETEDRRLGANYWASKMIATFGMLSRMKRMYKEELDLNNKLKPVDFSSLNTDKISKTMRSLLVHSNVDPSLTLIFGDSPKKTRTWVFEREFIMQRVGPFDKYSAPILKGLLPLAEPPFSKSQITDLTKLCDIRLHECKDDEPMEDNSSSEENYNLDYLEKLVAKAAQSKGNKFSNAESSDLGNLETRKSTEMFTLWTLIESTLLCLNAVCILHEERFLAKFGWGRQAGQQDFGAPTAKDQVLNLIRSIRTVAKIPLIFLNVIAIIFKLLLG</sequence>
<dbReference type="GO" id="GO:0090730">
    <property type="term" value="C:Las1 complex"/>
    <property type="evidence" value="ECO:0007669"/>
    <property type="project" value="InterPro"/>
</dbReference>
<reference evidence="2" key="1">
    <citation type="journal article" date="2023" name="Genome Biol. Evol.">
        <title>Long-read-based Genome Assembly of Drosophila gunungcola Reveals Fewer Chemosensory Genes in Flower-breeding Species.</title>
        <authorList>
            <person name="Negi A."/>
            <person name="Liao B.Y."/>
            <person name="Yeh S.D."/>
        </authorList>
    </citation>
    <scope>NUCLEOTIDE SEQUENCE</scope>
    <source>
        <strain evidence="2">Sukarami</strain>
    </source>
</reference>
<dbReference type="GO" id="GO:0030687">
    <property type="term" value="C:preribosome, large subunit precursor"/>
    <property type="evidence" value="ECO:0007669"/>
    <property type="project" value="TreeGrafter"/>
</dbReference>
<organism evidence="2 3">
    <name type="scientific">Drosophila gunungcola</name>
    <name type="common">fruit fly</name>
    <dbReference type="NCBI Taxonomy" id="103775"/>
    <lineage>
        <taxon>Eukaryota</taxon>
        <taxon>Metazoa</taxon>
        <taxon>Ecdysozoa</taxon>
        <taxon>Arthropoda</taxon>
        <taxon>Hexapoda</taxon>
        <taxon>Insecta</taxon>
        <taxon>Pterygota</taxon>
        <taxon>Neoptera</taxon>
        <taxon>Endopterygota</taxon>
        <taxon>Diptera</taxon>
        <taxon>Brachycera</taxon>
        <taxon>Muscomorpha</taxon>
        <taxon>Ephydroidea</taxon>
        <taxon>Drosophilidae</taxon>
        <taxon>Drosophila</taxon>
        <taxon>Sophophora</taxon>
    </lineage>
</organism>
<feature type="compositionally biased region" description="Low complexity" evidence="1">
    <location>
        <begin position="24"/>
        <end position="37"/>
    </location>
</feature>
<dbReference type="Proteomes" id="UP001059596">
    <property type="component" value="Unassembled WGS sequence"/>
</dbReference>
<evidence type="ECO:0000313" key="3">
    <source>
        <dbReference type="Proteomes" id="UP001059596"/>
    </source>
</evidence>
<dbReference type="GO" id="GO:0000470">
    <property type="term" value="P:maturation of LSU-rRNA"/>
    <property type="evidence" value="ECO:0007669"/>
    <property type="project" value="TreeGrafter"/>
</dbReference>
<dbReference type="InterPro" id="IPR013880">
    <property type="entry name" value="Yos1"/>
</dbReference>
<dbReference type="PANTHER" id="PTHR15002:SF0">
    <property type="entry name" value="RIBOSOMAL BIOGENESIS PROTEIN LAS1L"/>
    <property type="match status" value="1"/>
</dbReference>
<evidence type="ECO:0000313" key="2">
    <source>
        <dbReference type="EMBL" id="KAI8040612.1"/>
    </source>
</evidence>
<keyword evidence="3" id="KW-1185">Reference proteome</keyword>
<dbReference type="Pfam" id="PF04031">
    <property type="entry name" value="Las1"/>
    <property type="match status" value="1"/>
</dbReference>
<accession>A0A9Q0BQ91</accession>
<dbReference type="PANTHER" id="PTHR15002">
    <property type="entry name" value="RIBOSOMAL BIOGENESIS PROTEIN LAS1L"/>
    <property type="match status" value="1"/>
</dbReference>
<dbReference type="EMBL" id="JAMKOV010000004">
    <property type="protein sequence ID" value="KAI8040612.1"/>
    <property type="molecule type" value="Genomic_DNA"/>
</dbReference>
<dbReference type="InterPro" id="IPR007174">
    <property type="entry name" value="Las1"/>
</dbReference>
<protein>
    <submittedName>
        <fullName evidence="2">Uncharacterized protein</fullName>
    </submittedName>
</protein>
<name>A0A9Q0BQ91_9MUSC</name>
<proteinExistence type="predicted"/>
<dbReference type="GO" id="GO:0004519">
    <property type="term" value="F:endonuclease activity"/>
    <property type="evidence" value="ECO:0007669"/>
    <property type="project" value="InterPro"/>
</dbReference>
<dbReference type="GO" id="GO:0000460">
    <property type="term" value="P:maturation of 5.8S rRNA"/>
    <property type="evidence" value="ECO:0007669"/>
    <property type="project" value="TreeGrafter"/>
</dbReference>